<reference evidence="1" key="1">
    <citation type="submission" date="2022-10" db="EMBL/GenBank/DDBJ databases">
        <title>Culturing micro-colonial fungi from biological soil crusts in the Mojave desert and describing Neophaeococcomyces mojavensis, and introducing the new genera and species Taxawa tesnikishii.</title>
        <authorList>
            <person name="Kurbessoian T."/>
            <person name="Stajich J.E."/>
        </authorList>
    </citation>
    <scope>NUCLEOTIDE SEQUENCE</scope>
    <source>
        <strain evidence="1">JES_112</strain>
    </source>
</reference>
<accession>A0ACC3AEA7</accession>
<name>A0ACC3AEA7_9EURO</name>
<gene>
    <name evidence="1" type="ORF">H2198_002441</name>
</gene>
<sequence>MSAQPHHSDQQEKTVMSKISDTLQDGISVVKDNAMPDAYSLIAKAHSTTSLVLYESPASSYVQKVKIALREKGLDFITQVPEDLSNNMTSGPLGSANPRIEVPVLIDGDLKVFDSTIILEYLEDKWPSPPLLPKDPAARAKARMIEELCDTEYEAINWGVAEVRWFKRAEGELAAKLERQAKHHVEVVQRWLTDKLGSDPWFAGKEFGWADACVAPIVNRSVTLGLGPATDSSLAQWHSRVKKRPSVAKTFEEYEAALPGMLVLAKAVQAGERRREYRSQRLEWMIKSGGLEVVAEGMRRDNIRFTWPQNVE</sequence>
<organism evidence="1 2">
    <name type="scientific">Neophaeococcomyces mojaviensis</name>
    <dbReference type="NCBI Taxonomy" id="3383035"/>
    <lineage>
        <taxon>Eukaryota</taxon>
        <taxon>Fungi</taxon>
        <taxon>Dikarya</taxon>
        <taxon>Ascomycota</taxon>
        <taxon>Pezizomycotina</taxon>
        <taxon>Eurotiomycetes</taxon>
        <taxon>Chaetothyriomycetidae</taxon>
        <taxon>Chaetothyriales</taxon>
        <taxon>Chaetothyriales incertae sedis</taxon>
        <taxon>Neophaeococcomyces</taxon>
    </lineage>
</organism>
<protein>
    <submittedName>
        <fullName evidence="1">Uncharacterized protein</fullName>
    </submittedName>
</protein>
<evidence type="ECO:0000313" key="2">
    <source>
        <dbReference type="Proteomes" id="UP001172386"/>
    </source>
</evidence>
<evidence type="ECO:0000313" key="1">
    <source>
        <dbReference type="EMBL" id="KAJ9660698.1"/>
    </source>
</evidence>
<comment type="caution">
    <text evidence="1">The sequence shown here is derived from an EMBL/GenBank/DDBJ whole genome shotgun (WGS) entry which is preliminary data.</text>
</comment>
<dbReference type="Proteomes" id="UP001172386">
    <property type="component" value="Unassembled WGS sequence"/>
</dbReference>
<dbReference type="EMBL" id="JAPDRQ010000029">
    <property type="protein sequence ID" value="KAJ9660698.1"/>
    <property type="molecule type" value="Genomic_DNA"/>
</dbReference>
<keyword evidence="2" id="KW-1185">Reference proteome</keyword>
<proteinExistence type="predicted"/>